<evidence type="ECO:0000313" key="3">
    <source>
        <dbReference type="Proteomes" id="UP001151760"/>
    </source>
</evidence>
<feature type="region of interest" description="Disordered" evidence="1">
    <location>
        <begin position="44"/>
        <end position="80"/>
    </location>
</feature>
<evidence type="ECO:0000313" key="2">
    <source>
        <dbReference type="EMBL" id="GJU02359.1"/>
    </source>
</evidence>
<gene>
    <name evidence="2" type="ORF">Tco_1112697</name>
</gene>
<dbReference type="EMBL" id="BQNB010021053">
    <property type="protein sequence ID" value="GJU02359.1"/>
    <property type="molecule type" value="Genomic_DNA"/>
</dbReference>
<reference evidence="2" key="2">
    <citation type="submission" date="2022-01" db="EMBL/GenBank/DDBJ databases">
        <authorList>
            <person name="Yamashiro T."/>
            <person name="Shiraishi A."/>
            <person name="Satake H."/>
            <person name="Nakayama K."/>
        </authorList>
    </citation>
    <scope>NUCLEOTIDE SEQUENCE</scope>
</reference>
<accession>A0ABQ5IQD6</accession>
<name>A0ABQ5IQD6_9ASTR</name>
<dbReference type="Proteomes" id="UP001151760">
    <property type="component" value="Unassembled WGS sequence"/>
</dbReference>
<reference evidence="2" key="1">
    <citation type="journal article" date="2022" name="Int. J. Mol. Sci.">
        <title>Draft Genome of Tanacetum Coccineum: Genomic Comparison of Closely Related Tanacetum-Family Plants.</title>
        <authorList>
            <person name="Yamashiro T."/>
            <person name="Shiraishi A."/>
            <person name="Nakayama K."/>
            <person name="Satake H."/>
        </authorList>
    </citation>
    <scope>NUCLEOTIDE SEQUENCE</scope>
</reference>
<protein>
    <submittedName>
        <fullName evidence="2">Uncharacterized protein</fullName>
    </submittedName>
</protein>
<proteinExistence type="predicted"/>
<evidence type="ECO:0000256" key="1">
    <source>
        <dbReference type="SAM" id="MobiDB-lite"/>
    </source>
</evidence>
<sequence>MVIRYEGESVINLMSGCQLESVTGSWRDKEVKKERNQIFRALTASADVPSSVTETTDTTSTLPPPPPPLQKPTDPTRASHEAREALKVLRMKRIVQIKGVKKEALHSLKAETGSIHMLSESQVDC</sequence>
<organism evidence="2 3">
    <name type="scientific">Tanacetum coccineum</name>
    <dbReference type="NCBI Taxonomy" id="301880"/>
    <lineage>
        <taxon>Eukaryota</taxon>
        <taxon>Viridiplantae</taxon>
        <taxon>Streptophyta</taxon>
        <taxon>Embryophyta</taxon>
        <taxon>Tracheophyta</taxon>
        <taxon>Spermatophyta</taxon>
        <taxon>Magnoliopsida</taxon>
        <taxon>eudicotyledons</taxon>
        <taxon>Gunneridae</taxon>
        <taxon>Pentapetalae</taxon>
        <taxon>asterids</taxon>
        <taxon>campanulids</taxon>
        <taxon>Asterales</taxon>
        <taxon>Asteraceae</taxon>
        <taxon>Asteroideae</taxon>
        <taxon>Anthemideae</taxon>
        <taxon>Anthemidinae</taxon>
        <taxon>Tanacetum</taxon>
    </lineage>
</organism>
<feature type="compositionally biased region" description="Low complexity" evidence="1">
    <location>
        <begin position="47"/>
        <end position="61"/>
    </location>
</feature>
<keyword evidence="3" id="KW-1185">Reference proteome</keyword>
<comment type="caution">
    <text evidence="2">The sequence shown here is derived from an EMBL/GenBank/DDBJ whole genome shotgun (WGS) entry which is preliminary data.</text>
</comment>